<dbReference type="AlphaFoldDB" id="A0A0J7B8H2"/>
<dbReference type="Pfam" id="PF12796">
    <property type="entry name" value="Ank_2"/>
    <property type="match status" value="1"/>
</dbReference>
<accession>A0A0J7B8H2</accession>
<dbReference type="STRING" id="404692.A0A0J7B8H2"/>
<evidence type="ECO:0000313" key="5">
    <source>
        <dbReference type="Proteomes" id="UP000054565"/>
    </source>
</evidence>
<dbReference type="PANTHER" id="PTHR24198">
    <property type="entry name" value="ANKYRIN REPEAT AND PROTEIN KINASE DOMAIN-CONTAINING PROTEIN"/>
    <property type="match status" value="1"/>
</dbReference>
<dbReference type="Gene3D" id="1.25.40.20">
    <property type="entry name" value="Ankyrin repeat-containing domain"/>
    <property type="match status" value="1"/>
</dbReference>
<dbReference type="SUPFAM" id="SSF48403">
    <property type="entry name" value="Ankyrin repeat"/>
    <property type="match status" value="1"/>
</dbReference>
<keyword evidence="1" id="KW-0677">Repeat</keyword>
<reference evidence="5" key="1">
    <citation type="journal article" date="2010" name="Genome Res.">
        <title>Population genomic sequencing of Coccidioides fungi reveals recent hybridization and transposon control.</title>
        <authorList>
            <person name="Neafsey D.E."/>
            <person name="Barker B.M."/>
            <person name="Sharpton T.J."/>
            <person name="Stajich J.E."/>
            <person name="Park D.J."/>
            <person name="Whiston E."/>
            <person name="Hung C.-Y."/>
            <person name="McMahan C."/>
            <person name="White J."/>
            <person name="Sykes S."/>
            <person name="Heiman D."/>
            <person name="Young S."/>
            <person name="Zeng Q."/>
            <person name="Abouelleil A."/>
            <person name="Aftuck L."/>
            <person name="Bessette D."/>
            <person name="Brown A."/>
            <person name="FitzGerald M."/>
            <person name="Lui A."/>
            <person name="Macdonald J.P."/>
            <person name="Priest M."/>
            <person name="Orbach M.J."/>
            <person name="Galgiani J.N."/>
            <person name="Kirkland T.N."/>
            <person name="Cole G.T."/>
            <person name="Birren B.W."/>
            <person name="Henn M.R."/>
            <person name="Taylor J.W."/>
            <person name="Rounsley S.D."/>
        </authorList>
    </citation>
    <scope>NUCLEOTIDE SEQUENCE [LARGE SCALE GENOMIC DNA]</scope>
    <source>
        <strain evidence="5">RMSCC 2394</strain>
    </source>
</reference>
<dbReference type="OrthoDB" id="4180939at2759"/>
<dbReference type="PANTHER" id="PTHR24198:SF165">
    <property type="entry name" value="ANKYRIN REPEAT-CONTAINING PROTEIN-RELATED"/>
    <property type="match status" value="1"/>
</dbReference>
<evidence type="ECO:0000256" key="2">
    <source>
        <dbReference type="ARBA" id="ARBA00023043"/>
    </source>
</evidence>
<sequence length="165" mass="18331">MSINRQTPTEYCFTRLKMDGTQASDRLRYRPGGYSGSSTDFIEGRSLAWRRASHLAVGKGGAKVSTNDPRILHHATRRCNAESVELLVNKGAMVDRVGLHGRTALFLAGTNGNGSVLRTLTRHGADINVMDREGWTPLYAVVHNSEEEGRYRVEKKRGYHVLAMS</sequence>
<evidence type="ECO:0000256" key="1">
    <source>
        <dbReference type="ARBA" id="ARBA00022737"/>
    </source>
</evidence>
<protein>
    <submittedName>
        <fullName evidence="4">Ankyrin domain containing protein</fullName>
    </submittedName>
</protein>
<organism evidence="4 5">
    <name type="scientific">Coccidioides immitis RMSCC 2394</name>
    <dbReference type="NCBI Taxonomy" id="404692"/>
    <lineage>
        <taxon>Eukaryota</taxon>
        <taxon>Fungi</taxon>
        <taxon>Dikarya</taxon>
        <taxon>Ascomycota</taxon>
        <taxon>Pezizomycotina</taxon>
        <taxon>Eurotiomycetes</taxon>
        <taxon>Eurotiomycetidae</taxon>
        <taxon>Onygenales</taxon>
        <taxon>Onygenaceae</taxon>
        <taxon>Coccidioides</taxon>
    </lineage>
</organism>
<evidence type="ECO:0000313" key="4">
    <source>
        <dbReference type="EMBL" id="KMP06262.1"/>
    </source>
</evidence>
<dbReference type="EMBL" id="DS028096">
    <property type="protein sequence ID" value="KMP06262.1"/>
    <property type="molecule type" value="Genomic_DNA"/>
</dbReference>
<dbReference type="InterPro" id="IPR002110">
    <property type="entry name" value="Ankyrin_rpt"/>
</dbReference>
<dbReference type="PROSITE" id="PS50088">
    <property type="entry name" value="ANK_REPEAT"/>
    <property type="match status" value="1"/>
</dbReference>
<gene>
    <name evidence="4" type="ORF">CIRG_05943</name>
</gene>
<feature type="repeat" description="ANK" evidence="3">
    <location>
        <begin position="100"/>
        <end position="132"/>
    </location>
</feature>
<evidence type="ECO:0000256" key="3">
    <source>
        <dbReference type="PROSITE-ProRule" id="PRU00023"/>
    </source>
</evidence>
<name>A0A0J7B8H2_COCIT</name>
<dbReference type="PROSITE" id="PS50297">
    <property type="entry name" value="ANK_REP_REGION"/>
    <property type="match status" value="1"/>
</dbReference>
<dbReference type="Proteomes" id="UP000054565">
    <property type="component" value="Unassembled WGS sequence"/>
</dbReference>
<dbReference type="SMART" id="SM00248">
    <property type="entry name" value="ANK"/>
    <property type="match status" value="2"/>
</dbReference>
<keyword evidence="2 3" id="KW-0040">ANK repeat</keyword>
<proteinExistence type="predicted"/>
<dbReference type="InterPro" id="IPR036770">
    <property type="entry name" value="Ankyrin_rpt-contain_sf"/>
</dbReference>